<dbReference type="GO" id="GO:0005737">
    <property type="term" value="C:cytoplasm"/>
    <property type="evidence" value="ECO:0007669"/>
    <property type="project" value="UniProtKB-SubCell"/>
</dbReference>
<dbReference type="Proteomes" id="UP001328107">
    <property type="component" value="Unassembled WGS sequence"/>
</dbReference>
<dbReference type="Gene3D" id="1.10.150.50">
    <property type="entry name" value="Transcription Factor, Ets-1"/>
    <property type="match status" value="2"/>
</dbReference>
<dbReference type="EMBL" id="BTRK01000004">
    <property type="protein sequence ID" value="GMR50110.1"/>
    <property type="molecule type" value="Genomic_DNA"/>
</dbReference>
<dbReference type="GO" id="GO:0003953">
    <property type="term" value="F:NAD+ nucleosidase activity"/>
    <property type="evidence" value="ECO:0007669"/>
    <property type="project" value="InterPro"/>
</dbReference>
<comment type="caution">
    <text evidence="7">The sequence shown here is derived from an EMBL/GenBank/DDBJ whole genome shotgun (WGS) entry which is preliminary data.</text>
</comment>
<dbReference type="Pfam" id="PF13676">
    <property type="entry name" value="TIR_2"/>
    <property type="match status" value="1"/>
</dbReference>
<evidence type="ECO:0000313" key="7">
    <source>
        <dbReference type="EMBL" id="GMR50110.1"/>
    </source>
</evidence>
<dbReference type="GO" id="GO:0030425">
    <property type="term" value="C:dendrite"/>
    <property type="evidence" value="ECO:0007669"/>
    <property type="project" value="TreeGrafter"/>
</dbReference>
<protein>
    <recommendedName>
        <fullName evidence="9">Sterile alpha motif containing protein</fullName>
    </recommendedName>
</protein>
<keyword evidence="2" id="KW-0963">Cytoplasm</keyword>
<feature type="domain" description="TIR" evidence="5">
    <location>
        <begin position="145"/>
        <end position="275"/>
    </location>
</feature>
<sequence>MVDEVQVWVNKIGFREHLKAFAQNKVNGDLLLRLTEKELEHDLGIASGILRKTFLQELDGLKIAADYSSIDPTHLDSFLLRLLPELGVYTYALLSAGINRNLLPTLNDEIMTSIGINNAVHRMKLNQALQGGKSFNDVESALLREKMDTFISYRHFGGCGVALFIKEKLEAKGFKVFVDVNGLGDGPFGDQLLKNVQAAKHFIFLVTKKLFERINDDQDWIRKEMICALQHKKNIVPVFDDATFPEDLPEDIRAITSYNGVQWLPDHWEESIKNI</sequence>
<evidence type="ECO:0000259" key="5">
    <source>
        <dbReference type="PROSITE" id="PS50104"/>
    </source>
</evidence>
<dbReference type="Pfam" id="PF07647">
    <property type="entry name" value="SAM_2"/>
    <property type="match status" value="2"/>
</dbReference>
<dbReference type="InterPro" id="IPR039184">
    <property type="entry name" value="SARM1"/>
</dbReference>
<gene>
    <name evidence="7" type="ORF">PMAYCL1PPCAC_20305</name>
</gene>
<dbReference type="GO" id="GO:0048678">
    <property type="term" value="P:response to axon injury"/>
    <property type="evidence" value="ECO:0007669"/>
    <property type="project" value="InterPro"/>
</dbReference>
<evidence type="ECO:0000259" key="6">
    <source>
        <dbReference type="PROSITE" id="PS50105"/>
    </source>
</evidence>
<keyword evidence="8" id="KW-1185">Reference proteome</keyword>
<comment type="subcellular location">
    <subcellularLocation>
        <location evidence="1">Cytoplasm</location>
    </subcellularLocation>
</comment>
<feature type="domain" description="SAM" evidence="6">
    <location>
        <begin position="1"/>
        <end position="64"/>
    </location>
</feature>
<dbReference type="InterPro" id="IPR013761">
    <property type="entry name" value="SAM/pointed_sf"/>
</dbReference>
<dbReference type="SUPFAM" id="SSF47769">
    <property type="entry name" value="SAM/Pointed domain"/>
    <property type="match status" value="2"/>
</dbReference>
<dbReference type="InterPro" id="IPR035897">
    <property type="entry name" value="Toll_tir_struct_dom_sf"/>
</dbReference>
<feature type="non-terminal residue" evidence="7">
    <location>
        <position position="275"/>
    </location>
</feature>
<keyword evidence="4" id="KW-0378">Hydrolase</keyword>
<accession>A0AAN5CTG9</accession>
<dbReference type="GO" id="GO:0035591">
    <property type="term" value="F:signaling adaptor activity"/>
    <property type="evidence" value="ECO:0007669"/>
    <property type="project" value="InterPro"/>
</dbReference>
<dbReference type="InterPro" id="IPR000157">
    <property type="entry name" value="TIR_dom"/>
</dbReference>
<dbReference type="SUPFAM" id="SSF52200">
    <property type="entry name" value="Toll/Interleukin receptor TIR domain"/>
    <property type="match status" value="1"/>
</dbReference>
<evidence type="ECO:0000256" key="1">
    <source>
        <dbReference type="ARBA" id="ARBA00004496"/>
    </source>
</evidence>
<proteinExistence type="predicted"/>
<name>A0AAN5CTG9_9BILA</name>
<evidence type="ECO:0008006" key="9">
    <source>
        <dbReference type="Google" id="ProtNLM"/>
    </source>
</evidence>
<evidence type="ECO:0000313" key="8">
    <source>
        <dbReference type="Proteomes" id="UP001328107"/>
    </source>
</evidence>
<dbReference type="SMART" id="SM00255">
    <property type="entry name" value="TIR"/>
    <property type="match status" value="1"/>
</dbReference>
<organism evidence="7 8">
    <name type="scientific">Pristionchus mayeri</name>
    <dbReference type="NCBI Taxonomy" id="1317129"/>
    <lineage>
        <taxon>Eukaryota</taxon>
        <taxon>Metazoa</taxon>
        <taxon>Ecdysozoa</taxon>
        <taxon>Nematoda</taxon>
        <taxon>Chromadorea</taxon>
        <taxon>Rhabditida</taxon>
        <taxon>Rhabditina</taxon>
        <taxon>Diplogasteromorpha</taxon>
        <taxon>Diplogasteroidea</taxon>
        <taxon>Neodiplogasteridae</taxon>
        <taxon>Pristionchus</taxon>
    </lineage>
</organism>
<dbReference type="SMART" id="SM00454">
    <property type="entry name" value="SAM"/>
    <property type="match status" value="2"/>
</dbReference>
<evidence type="ECO:0000256" key="3">
    <source>
        <dbReference type="ARBA" id="ARBA00022737"/>
    </source>
</evidence>
<dbReference type="Gene3D" id="3.40.50.10140">
    <property type="entry name" value="Toll/interleukin-1 receptor homology (TIR) domain"/>
    <property type="match status" value="1"/>
</dbReference>
<dbReference type="AlphaFoldDB" id="A0AAN5CTG9"/>
<evidence type="ECO:0000256" key="2">
    <source>
        <dbReference type="ARBA" id="ARBA00022490"/>
    </source>
</evidence>
<dbReference type="InterPro" id="IPR001660">
    <property type="entry name" value="SAM"/>
</dbReference>
<dbReference type="PANTHER" id="PTHR22998:SF1">
    <property type="entry name" value="NAD(+) HYDROLASE SARM1"/>
    <property type="match status" value="1"/>
</dbReference>
<dbReference type="GO" id="GO:0034128">
    <property type="term" value="P:negative regulation of MyD88-independent toll-like receptor signaling pathway"/>
    <property type="evidence" value="ECO:0007669"/>
    <property type="project" value="InterPro"/>
</dbReference>
<dbReference type="PROSITE" id="PS50104">
    <property type="entry name" value="TIR"/>
    <property type="match status" value="1"/>
</dbReference>
<reference evidence="8" key="1">
    <citation type="submission" date="2022-10" db="EMBL/GenBank/DDBJ databases">
        <title>Genome assembly of Pristionchus species.</title>
        <authorList>
            <person name="Yoshida K."/>
            <person name="Sommer R.J."/>
        </authorList>
    </citation>
    <scope>NUCLEOTIDE SEQUENCE [LARGE SCALE GENOMIC DNA]</scope>
    <source>
        <strain evidence="8">RS5460</strain>
    </source>
</reference>
<keyword evidence="3" id="KW-0677">Repeat</keyword>
<dbReference type="PANTHER" id="PTHR22998">
    <property type="entry name" value="SARM1"/>
    <property type="match status" value="1"/>
</dbReference>
<dbReference type="GO" id="GO:0007165">
    <property type="term" value="P:signal transduction"/>
    <property type="evidence" value="ECO:0007669"/>
    <property type="project" value="InterPro"/>
</dbReference>
<evidence type="ECO:0000256" key="4">
    <source>
        <dbReference type="ARBA" id="ARBA00022801"/>
    </source>
</evidence>
<dbReference type="PROSITE" id="PS50105">
    <property type="entry name" value="SAM_DOMAIN"/>
    <property type="match status" value="1"/>
</dbReference>